<gene>
    <name evidence="2" type="ORF">DPMN_189384</name>
</gene>
<dbReference type="Proteomes" id="UP000828390">
    <property type="component" value="Unassembled WGS sequence"/>
</dbReference>
<dbReference type="PANTHER" id="PTHR33480:SF1">
    <property type="entry name" value="TYR RECOMBINASE DOMAIN-CONTAINING PROTEIN"/>
    <property type="match status" value="1"/>
</dbReference>
<feature type="region of interest" description="Disordered" evidence="1">
    <location>
        <begin position="534"/>
        <end position="555"/>
    </location>
</feature>
<protein>
    <submittedName>
        <fullName evidence="2">Uncharacterized protein</fullName>
    </submittedName>
</protein>
<reference evidence="2" key="2">
    <citation type="submission" date="2020-11" db="EMBL/GenBank/DDBJ databases">
        <authorList>
            <person name="McCartney M.A."/>
            <person name="Auch B."/>
            <person name="Kono T."/>
            <person name="Mallez S."/>
            <person name="Becker A."/>
            <person name="Gohl D.M."/>
            <person name="Silverstein K.A.T."/>
            <person name="Koren S."/>
            <person name="Bechman K.B."/>
            <person name="Herman A."/>
            <person name="Abrahante J.E."/>
            <person name="Garbe J."/>
        </authorList>
    </citation>
    <scope>NUCLEOTIDE SEQUENCE</scope>
    <source>
        <strain evidence="2">Duluth1</strain>
        <tissue evidence="2">Whole animal</tissue>
    </source>
</reference>
<evidence type="ECO:0000256" key="1">
    <source>
        <dbReference type="SAM" id="MobiDB-lite"/>
    </source>
</evidence>
<dbReference type="EMBL" id="JAIWYP010000010">
    <property type="protein sequence ID" value="KAH3754703.1"/>
    <property type="molecule type" value="Genomic_DNA"/>
</dbReference>
<feature type="compositionally biased region" description="Polar residues" evidence="1">
    <location>
        <begin position="544"/>
        <end position="554"/>
    </location>
</feature>
<accession>A0A9D4ICA3</accession>
<dbReference type="AlphaFoldDB" id="A0A9D4ICA3"/>
<keyword evidence="3" id="KW-1185">Reference proteome</keyword>
<proteinExistence type="predicted"/>
<sequence>MKTIKRGRGEILLERRPTKDFNLSNYGPCPYCLLWVAKALLKKHHKSCVGRDTGQNETIGTLVTHSDSISGRIQPIASERLIKETFSIMNKDEIGKVAQSDTFIIQLGNQWMEKNIGNKLKRGVYTSQIMRLCGRFLLNMRKLKPLKDHADLEKDAMWDYLKPMHFEYLVQAALLTCSPKLDKEENLSAPSNALKLGHDLKRMCNGKIGLAIIHDDKKSREQAADVLQLMQVYWVTRITKAVRVMLVARRDDVDKRLPDPEDIRDINRSLNAKIEALDLQHGRSNYRHVAQVLQAKLVLYNRRRSEELQAITLRDYSRRSRGVAGKLLVRNCTAFEKKLLENQEVMSIRGKHGRRVPVLIPKEVQPGLAYLTDTGVRTAAGIGESNPYLFASKKESIVWAYDSLNKAGEEASLKAPELITSTNLRKYMATMTQVLDLKSNEFEWVLNHLGHTMDVHKLHYRATSDILERTQNAKLLMLQYQGRIGEFQNQSLEEIQFEDVVQEDTEETDPDEGQVDTEEDSYLEEALDESQTFFSELEGKSRNPKASETGNNWSADEEEEIKALFKKFFDLKKRPTPADCLKAKKRSKRENGFIMKERRMY</sequence>
<evidence type="ECO:0000313" key="3">
    <source>
        <dbReference type="Proteomes" id="UP000828390"/>
    </source>
</evidence>
<comment type="caution">
    <text evidence="2">The sequence shown here is derived from an EMBL/GenBank/DDBJ whole genome shotgun (WGS) entry which is preliminary data.</text>
</comment>
<dbReference type="PANTHER" id="PTHR33480">
    <property type="entry name" value="SET DOMAIN-CONTAINING PROTEIN-RELATED"/>
    <property type="match status" value="1"/>
</dbReference>
<organism evidence="2 3">
    <name type="scientific">Dreissena polymorpha</name>
    <name type="common">Zebra mussel</name>
    <name type="synonym">Mytilus polymorpha</name>
    <dbReference type="NCBI Taxonomy" id="45954"/>
    <lineage>
        <taxon>Eukaryota</taxon>
        <taxon>Metazoa</taxon>
        <taxon>Spiralia</taxon>
        <taxon>Lophotrochozoa</taxon>
        <taxon>Mollusca</taxon>
        <taxon>Bivalvia</taxon>
        <taxon>Autobranchia</taxon>
        <taxon>Heteroconchia</taxon>
        <taxon>Euheterodonta</taxon>
        <taxon>Imparidentia</taxon>
        <taxon>Neoheterodontei</taxon>
        <taxon>Myida</taxon>
        <taxon>Dreissenoidea</taxon>
        <taxon>Dreissenidae</taxon>
        <taxon>Dreissena</taxon>
    </lineage>
</organism>
<name>A0A9D4ICA3_DREPO</name>
<reference evidence="2" key="1">
    <citation type="journal article" date="2019" name="bioRxiv">
        <title>The Genome of the Zebra Mussel, Dreissena polymorpha: A Resource for Invasive Species Research.</title>
        <authorList>
            <person name="McCartney M.A."/>
            <person name="Auch B."/>
            <person name="Kono T."/>
            <person name="Mallez S."/>
            <person name="Zhang Y."/>
            <person name="Obille A."/>
            <person name="Becker A."/>
            <person name="Abrahante J.E."/>
            <person name="Garbe J."/>
            <person name="Badalamenti J.P."/>
            <person name="Herman A."/>
            <person name="Mangelson H."/>
            <person name="Liachko I."/>
            <person name="Sullivan S."/>
            <person name="Sone E.D."/>
            <person name="Koren S."/>
            <person name="Silverstein K.A.T."/>
            <person name="Beckman K.B."/>
            <person name="Gohl D.M."/>
        </authorList>
    </citation>
    <scope>NUCLEOTIDE SEQUENCE</scope>
    <source>
        <strain evidence="2">Duluth1</strain>
        <tissue evidence="2">Whole animal</tissue>
    </source>
</reference>
<evidence type="ECO:0000313" key="2">
    <source>
        <dbReference type="EMBL" id="KAH3754703.1"/>
    </source>
</evidence>